<dbReference type="EMBL" id="JAFBCL010000001">
    <property type="protein sequence ID" value="MBM7809274.1"/>
    <property type="molecule type" value="Genomic_DNA"/>
</dbReference>
<dbReference type="PANTHER" id="PTHR46383">
    <property type="entry name" value="ASPARTATE AMINOTRANSFERASE"/>
    <property type="match status" value="1"/>
</dbReference>
<protein>
    <submittedName>
        <fullName evidence="7">N-succinyldiaminopimelate aminotransferase</fullName>
        <ecNumber evidence="7">2.6.1.17</ecNumber>
    </submittedName>
    <submittedName>
        <fullName evidence="8">Pyridoxal phosphate-dependent aminotransferase</fullName>
    </submittedName>
</protein>
<keyword evidence="10" id="KW-1185">Reference proteome</keyword>
<reference evidence="7 10" key="1">
    <citation type="submission" date="2021-01" db="EMBL/GenBank/DDBJ databases">
        <title>Sequencing the genomes of 1000 actinobacteria strains.</title>
        <authorList>
            <person name="Klenk H.-P."/>
        </authorList>
    </citation>
    <scope>NUCLEOTIDE SEQUENCE [LARGE SCALE GENOMIC DNA]</scope>
    <source>
        <strain evidence="7 10">DSM 44581</strain>
    </source>
</reference>
<sequence>MHAPDDVLDSGALPDLLADARLIADHVRAGGDADELVYLSLGETWHRPPPGLVAALGRVADHAHGYTLSPYGLPALRRVLGSYITRTHDLTGPGLGDFDVAVSQAGTRAAMSDFGQLVRARATGRPVALVPAPGWDYAGVLEPLGFAVRPYRVTAERDWQPAPDEVARSLPGAALLVLNPQHNPTGSDWSPATVTGLVRAAFEHRTAVLLDDAYFAVHTPGSPPTNALRILLAESRTPPPWLAVRTMGKQFRCNGWGIGALTAHPDTLAELAAIAHQRTFGTALPLQAAMATWLQDPESEVHLDRLRHHYADARRTVTRRLLDSLDFPRDAVHPGTCTSYLRFRVPPRFAVHGDEEPYRRRCLQAGVLPGRGSMAAEARHDRTTHVRVHLGHPVAVLERTLDRLRDAGLGWN</sequence>
<dbReference type="Pfam" id="PF00155">
    <property type="entry name" value="Aminotran_1_2"/>
    <property type="match status" value="1"/>
</dbReference>
<reference evidence="8" key="2">
    <citation type="submission" date="2021-04" db="EMBL/GenBank/DDBJ databases">
        <title>Saccharothrix algeriensis WGS.</title>
        <authorList>
            <person name="Stuskova K."/>
            <person name="Hakalova E."/>
            <person name="Tebbal A.B."/>
            <person name="Eichmeier A."/>
        </authorList>
    </citation>
    <scope>NUCLEOTIDE SEQUENCE</scope>
    <source>
        <strain evidence="8">NRRL B-24137</strain>
    </source>
</reference>
<proteinExistence type="inferred from homology"/>
<evidence type="ECO:0000313" key="8">
    <source>
        <dbReference type="EMBL" id="QTR03624.1"/>
    </source>
</evidence>
<keyword evidence="5" id="KW-0663">Pyridoxal phosphate</keyword>
<dbReference type="RefSeq" id="WP_204840399.1">
    <property type="nucleotide sequence ID" value="NZ_JAFBCL010000001.1"/>
</dbReference>
<evidence type="ECO:0000256" key="3">
    <source>
        <dbReference type="ARBA" id="ARBA00022576"/>
    </source>
</evidence>
<name>A0A8T8I0Y1_9PSEU</name>
<dbReference type="CDD" id="cd00609">
    <property type="entry name" value="AAT_like"/>
    <property type="match status" value="1"/>
</dbReference>
<dbReference type="GO" id="GO:0030170">
    <property type="term" value="F:pyridoxal phosphate binding"/>
    <property type="evidence" value="ECO:0007669"/>
    <property type="project" value="InterPro"/>
</dbReference>
<feature type="domain" description="Aminotransferase class I/classII large" evidence="6">
    <location>
        <begin position="124"/>
        <end position="326"/>
    </location>
</feature>
<dbReference type="InterPro" id="IPR015421">
    <property type="entry name" value="PyrdxlP-dep_Trfase_major"/>
</dbReference>
<comment type="similarity">
    <text evidence="2">Belongs to the class-I pyridoxal-phosphate-dependent aminotransferase family.</text>
</comment>
<dbReference type="InterPro" id="IPR050596">
    <property type="entry name" value="AspAT/PAT-like"/>
</dbReference>
<evidence type="ECO:0000256" key="2">
    <source>
        <dbReference type="ARBA" id="ARBA00007441"/>
    </source>
</evidence>
<dbReference type="GO" id="GO:0006520">
    <property type="term" value="P:amino acid metabolic process"/>
    <property type="evidence" value="ECO:0007669"/>
    <property type="project" value="InterPro"/>
</dbReference>
<organism evidence="8 9">
    <name type="scientific">Saccharothrix algeriensis</name>
    <dbReference type="NCBI Taxonomy" id="173560"/>
    <lineage>
        <taxon>Bacteria</taxon>
        <taxon>Bacillati</taxon>
        <taxon>Actinomycetota</taxon>
        <taxon>Actinomycetes</taxon>
        <taxon>Pseudonocardiales</taxon>
        <taxon>Pseudonocardiaceae</taxon>
        <taxon>Saccharothrix</taxon>
    </lineage>
</organism>
<dbReference type="InterPro" id="IPR015424">
    <property type="entry name" value="PyrdxlP-dep_Trfase"/>
</dbReference>
<dbReference type="SUPFAM" id="SSF53383">
    <property type="entry name" value="PLP-dependent transferases"/>
    <property type="match status" value="1"/>
</dbReference>
<dbReference type="EC" id="2.6.1.17" evidence="7"/>
<evidence type="ECO:0000256" key="5">
    <source>
        <dbReference type="ARBA" id="ARBA00022898"/>
    </source>
</evidence>
<dbReference type="Proteomes" id="UP001195724">
    <property type="component" value="Unassembled WGS sequence"/>
</dbReference>
<dbReference type="AlphaFoldDB" id="A0A8T8I0Y1"/>
<dbReference type="Proteomes" id="UP000671828">
    <property type="component" value="Chromosome"/>
</dbReference>
<dbReference type="PANTHER" id="PTHR46383:SF1">
    <property type="entry name" value="ASPARTATE AMINOTRANSFERASE"/>
    <property type="match status" value="1"/>
</dbReference>
<evidence type="ECO:0000259" key="6">
    <source>
        <dbReference type="Pfam" id="PF00155"/>
    </source>
</evidence>
<evidence type="ECO:0000313" key="10">
    <source>
        <dbReference type="Proteomes" id="UP001195724"/>
    </source>
</evidence>
<accession>A0A8T8I0Y1</accession>
<gene>
    <name evidence="8" type="ORF">J7S33_00750</name>
    <name evidence="7" type="ORF">JOE68_000139</name>
</gene>
<keyword evidence="4 7" id="KW-0808">Transferase</keyword>
<evidence type="ECO:0000256" key="1">
    <source>
        <dbReference type="ARBA" id="ARBA00001933"/>
    </source>
</evidence>
<evidence type="ECO:0000256" key="4">
    <source>
        <dbReference type="ARBA" id="ARBA00022679"/>
    </source>
</evidence>
<keyword evidence="3 8" id="KW-0032">Aminotransferase</keyword>
<dbReference type="EMBL" id="CP072788">
    <property type="protein sequence ID" value="QTR03624.1"/>
    <property type="molecule type" value="Genomic_DNA"/>
</dbReference>
<dbReference type="GO" id="GO:0009016">
    <property type="term" value="F:succinyldiaminopimelate transaminase activity"/>
    <property type="evidence" value="ECO:0007669"/>
    <property type="project" value="UniProtKB-EC"/>
</dbReference>
<evidence type="ECO:0000313" key="9">
    <source>
        <dbReference type="Proteomes" id="UP000671828"/>
    </source>
</evidence>
<evidence type="ECO:0000313" key="7">
    <source>
        <dbReference type="EMBL" id="MBM7809274.1"/>
    </source>
</evidence>
<comment type="cofactor">
    <cofactor evidence="1">
        <name>pyridoxal 5'-phosphate</name>
        <dbReference type="ChEBI" id="CHEBI:597326"/>
    </cofactor>
</comment>
<dbReference type="InterPro" id="IPR004839">
    <property type="entry name" value="Aminotransferase_I/II_large"/>
</dbReference>
<dbReference type="Gene3D" id="3.40.640.10">
    <property type="entry name" value="Type I PLP-dependent aspartate aminotransferase-like (Major domain)"/>
    <property type="match status" value="1"/>
</dbReference>